<gene>
    <name evidence="10" type="ORF">SAMN05421739_10236</name>
</gene>
<dbReference type="GO" id="GO:0003677">
    <property type="term" value="F:DNA binding"/>
    <property type="evidence" value="ECO:0007669"/>
    <property type="project" value="InterPro"/>
</dbReference>
<dbReference type="Proteomes" id="UP000198724">
    <property type="component" value="Unassembled WGS sequence"/>
</dbReference>
<dbReference type="Pfam" id="PF07669">
    <property type="entry name" value="Eco57I"/>
    <property type="match status" value="1"/>
</dbReference>
<name>A0A1I2QQT0_9BACT</name>
<evidence type="ECO:0000256" key="4">
    <source>
        <dbReference type="ARBA" id="ARBA00022679"/>
    </source>
</evidence>
<keyword evidence="11" id="KW-1185">Reference proteome</keyword>
<dbReference type="PROSITE" id="PS00092">
    <property type="entry name" value="N6_MTASE"/>
    <property type="match status" value="1"/>
</dbReference>
<dbReference type="InterPro" id="IPR011639">
    <property type="entry name" value="MethylTrfase_TaqI-like_dom"/>
</dbReference>
<dbReference type="GO" id="GO:0008170">
    <property type="term" value="F:N-methyltransferase activity"/>
    <property type="evidence" value="ECO:0007669"/>
    <property type="project" value="InterPro"/>
</dbReference>
<keyword evidence="3 10" id="KW-0489">Methyltransferase</keyword>
<comment type="catalytic activity">
    <reaction evidence="7">
        <text>a 2'-deoxyadenosine in DNA + S-adenosyl-L-methionine = an N(6)-methyl-2'-deoxyadenosine in DNA + S-adenosyl-L-homocysteine + H(+)</text>
        <dbReference type="Rhea" id="RHEA:15197"/>
        <dbReference type="Rhea" id="RHEA-COMP:12418"/>
        <dbReference type="Rhea" id="RHEA-COMP:12419"/>
        <dbReference type="ChEBI" id="CHEBI:15378"/>
        <dbReference type="ChEBI" id="CHEBI:57856"/>
        <dbReference type="ChEBI" id="CHEBI:59789"/>
        <dbReference type="ChEBI" id="CHEBI:90615"/>
        <dbReference type="ChEBI" id="CHEBI:90616"/>
        <dbReference type="EC" id="2.1.1.72"/>
    </reaction>
</comment>
<reference evidence="11" key="1">
    <citation type="submission" date="2016-10" db="EMBL/GenBank/DDBJ databases">
        <authorList>
            <person name="Varghese N."/>
            <person name="Submissions S."/>
        </authorList>
    </citation>
    <scope>NUCLEOTIDE SEQUENCE [LARGE SCALE GENOMIC DNA]</scope>
    <source>
        <strain evidence="11">LP51</strain>
    </source>
</reference>
<dbReference type="STRING" id="1436961.SAMN05421739_10236"/>
<dbReference type="InterPro" id="IPR002052">
    <property type="entry name" value="DNA_methylase_N6_adenine_CS"/>
</dbReference>
<dbReference type="InterPro" id="IPR029063">
    <property type="entry name" value="SAM-dependent_MTases_sf"/>
</dbReference>
<evidence type="ECO:0000256" key="5">
    <source>
        <dbReference type="ARBA" id="ARBA00022691"/>
    </source>
</evidence>
<dbReference type="OrthoDB" id="32195at2"/>
<comment type="similarity">
    <text evidence="1">Belongs to the N(4)/N(6)-methyltransferase family.</text>
</comment>
<dbReference type="EMBL" id="FOOT01000002">
    <property type="protein sequence ID" value="SFG28617.1"/>
    <property type="molecule type" value="Genomic_DNA"/>
</dbReference>
<evidence type="ECO:0000259" key="8">
    <source>
        <dbReference type="Pfam" id="PF02384"/>
    </source>
</evidence>
<evidence type="ECO:0000256" key="1">
    <source>
        <dbReference type="ARBA" id="ARBA00006594"/>
    </source>
</evidence>
<evidence type="ECO:0000256" key="7">
    <source>
        <dbReference type="ARBA" id="ARBA00047942"/>
    </source>
</evidence>
<dbReference type="SUPFAM" id="SSF53335">
    <property type="entry name" value="S-adenosyl-L-methionine-dependent methyltransferases"/>
    <property type="match status" value="1"/>
</dbReference>
<feature type="domain" description="Type II methyltransferase M.TaqI-like" evidence="9">
    <location>
        <begin position="535"/>
        <end position="794"/>
    </location>
</feature>
<keyword evidence="4" id="KW-0808">Transferase</keyword>
<protein>
    <recommendedName>
        <fullName evidence="2">site-specific DNA-methyltransferase (adenine-specific)</fullName>
        <ecNumber evidence="2">2.1.1.72</ecNumber>
    </recommendedName>
</protein>
<evidence type="ECO:0000259" key="9">
    <source>
        <dbReference type="Pfam" id="PF07669"/>
    </source>
</evidence>
<dbReference type="Gene3D" id="3.40.50.150">
    <property type="entry name" value="Vaccinia Virus protein VP39"/>
    <property type="match status" value="1"/>
</dbReference>
<organism evidence="10 11">
    <name type="scientific">Pontibacter chinhatensis</name>
    <dbReference type="NCBI Taxonomy" id="1436961"/>
    <lineage>
        <taxon>Bacteria</taxon>
        <taxon>Pseudomonadati</taxon>
        <taxon>Bacteroidota</taxon>
        <taxon>Cytophagia</taxon>
        <taxon>Cytophagales</taxon>
        <taxon>Hymenobacteraceae</taxon>
        <taxon>Pontibacter</taxon>
    </lineage>
</organism>
<dbReference type="GO" id="GO:0032259">
    <property type="term" value="P:methylation"/>
    <property type="evidence" value="ECO:0007669"/>
    <property type="project" value="UniProtKB-KW"/>
</dbReference>
<dbReference type="RefSeq" id="WP_092099527.1">
    <property type="nucleotide sequence ID" value="NZ_FOOT01000002.1"/>
</dbReference>
<dbReference type="EC" id="2.1.1.72" evidence="2"/>
<dbReference type="InterPro" id="IPR003356">
    <property type="entry name" value="DNA_methylase_A-5"/>
</dbReference>
<dbReference type="PRINTS" id="PR00507">
    <property type="entry name" value="N12N6MTFRASE"/>
</dbReference>
<dbReference type="Pfam" id="PF02384">
    <property type="entry name" value="N6_Mtase"/>
    <property type="match status" value="1"/>
</dbReference>
<keyword evidence="5" id="KW-0949">S-adenosyl-L-methionine</keyword>
<evidence type="ECO:0000313" key="11">
    <source>
        <dbReference type="Proteomes" id="UP000198724"/>
    </source>
</evidence>
<feature type="domain" description="DNA methylase adenine-specific" evidence="8">
    <location>
        <begin position="397"/>
        <end position="478"/>
    </location>
</feature>
<sequence length="1340" mass="153708">MVEIFKQPNYLQALREFFKGLNVPINYIAEAPTDAESILGNKYSEANPAHQLIDDVYVLGLVDDAIFTGKISAPSVDDVKNADYDGILILGITLNNQNSSPTRSQLAEITRVFNSSFPYTPVTIVFKYGEYVALANSERVRRGNRDYREGEKIGKVSLLKDINVLNPHRGHIAIINQLKIETSGSNAVNTFSQLYFYWQSVFSISVLNKAFYQEIISWFNTAIRDIKIPSEKPGSEKHKDFTVRLIARLIFIWFLKELGVVKEELLLPKFNNGDLNNLIKPKAKGTAYYKFILQNLFFNALNCEQQERDTTIFDVFAGDYSQIEEIKQLIFYAPFLNGGLFDIHKNDFCEGNKINNAFSVPDHLFLDTDKGLNSILSKYKFTIAENTPLEEEIAVDPEMLGRIFENLLAEQSDDTKEAARRNTGAFYTPRPVVSYMCRSTLLKHLDIEVKPENGKQIVNKLLNTTILDPACGSGAFPMGMLEEMMQVLEAIDPRGNLWTAEMLKSNDQEFKEHISDFIADGQIRYVKKLGLLRSCLFGIDILEYAVEITKLRCWLSLIVEQKVDRTKPNYNLKPLPNLEFKFYKKNSLLRYYQDQNLNQLIDSVDNDQLLETLVNLENEYFIAKSSQHGNKEEIKEKIISLLEKIVDSKTEAVTKEFNATLTGINKLTSSGASSREIDKLIKKKETLAKELGELEIFRDTIKDYFIERVVFPGIFNISKPNPGFDVVIGNPPYVNTKQISKMGLTAKLTQEYGYCDDLYNHFTIRGLELLKKGGLLSYITSDTFLTLQTKKNLRLEFLGIPKVPKEGEGLFMKETECRVTEIINTPKAFSALVDTAIFTIKKEQAPEDAMVTYVDLRKPNATSFEISEEEWQQIKSTRDNIAGWERVLSYTFSTLGYKEPLWVLSHTCDSIQVFKDEYSPLLKFRLLLEPYRKAINFAIFSPTPYNCQILEKIIKPARPVFDTWWSKIEDSKKIKKNRTSIKAYTDKLNVGDFTILGLITDGGVGLQTGDNSRFIGYKSTSRFADRSREARVNKLFEVIEKNPSITEEWKILKNVSSRQDLEEVLKGLSETKIWQIFDEIKEAYGLRVFGKGFIYRIIPPEFEFDLSSLTDEQKSRGIKNIKSWVPYDKGDREGNRWYLETPFLVDWGQDTVSYLARNSGKKGTGMPVVRNPQFYFRNGFCWNESLNPNSSYIKCRLKSKTVHDVSSMSLFEESGLGDEYIVLVLNSFLSFKLVREFYNNTVKIQMNDIRKLPIKIPTDQQLAAFRDKFNECLEIKKQYFGGKLERRDANDLLKPIEREIDEMVNNLYGITVSAAITADEEFDEELVDVLDEELEEEEVD</sequence>
<evidence type="ECO:0000313" key="10">
    <source>
        <dbReference type="EMBL" id="SFG28617.1"/>
    </source>
</evidence>
<dbReference type="PANTHER" id="PTHR33841">
    <property type="entry name" value="DNA METHYLTRANSFERASE YEEA-RELATED"/>
    <property type="match status" value="1"/>
</dbReference>
<evidence type="ECO:0000256" key="2">
    <source>
        <dbReference type="ARBA" id="ARBA00011900"/>
    </source>
</evidence>
<dbReference type="PANTHER" id="PTHR33841:SF1">
    <property type="entry name" value="DNA METHYLTRANSFERASE A"/>
    <property type="match status" value="1"/>
</dbReference>
<evidence type="ECO:0000256" key="6">
    <source>
        <dbReference type="ARBA" id="ARBA00022747"/>
    </source>
</evidence>
<accession>A0A1I2QQT0</accession>
<proteinExistence type="inferred from homology"/>
<keyword evidence="6" id="KW-0680">Restriction system</keyword>
<dbReference type="InterPro" id="IPR050953">
    <property type="entry name" value="N4_N6_ade-DNA_methylase"/>
</dbReference>
<dbReference type="GO" id="GO:0009307">
    <property type="term" value="P:DNA restriction-modification system"/>
    <property type="evidence" value="ECO:0007669"/>
    <property type="project" value="UniProtKB-KW"/>
</dbReference>
<evidence type="ECO:0000256" key="3">
    <source>
        <dbReference type="ARBA" id="ARBA00022603"/>
    </source>
</evidence>
<dbReference type="GO" id="GO:0009007">
    <property type="term" value="F:site-specific DNA-methyltransferase (adenine-specific) activity"/>
    <property type="evidence" value="ECO:0007669"/>
    <property type="project" value="UniProtKB-EC"/>
</dbReference>